<comment type="caution">
    <text evidence="1">The sequence shown here is derived from an EMBL/GenBank/DDBJ whole genome shotgun (WGS) entry which is preliminary data.</text>
</comment>
<evidence type="ECO:0000313" key="1">
    <source>
        <dbReference type="EMBL" id="KKN15053.1"/>
    </source>
</evidence>
<dbReference type="AlphaFoldDB" id="A0A0F9RCP9"/>
<proteinExistence type="predicted"/>
<reference evidence="1" key="1">
    <citation type="journal article" date="2015" name="Nature">
        <title>Complex archaea that bridge the gap between prokaryotes and eukaryotes.</title>
        <authorList>
            <person name="Spang A."/>
            <person name="Saw J.H."/>
            <person name="Jorgensen S.L."/>
            <person name="Zaremba-Niedzwiedzka K."/>
            <person name="Martijn J."/>
            <person name="Lind A.E."/>
            <person name="van Eijk R."/>
            <person name="Schleper C."/>
            <person name="Guy L."/>
            <person name="Ettema T.J."/>
        </authorList>
    </citation>
    <scope>NUCLEOTIDE SEQUENCE</scope>
</reference>
<sequence length="69" mass="8177">MDDPWEKAYVYGLYWRQSSVAHITTHQYSLCSPYHNSGTLRLHYFNRSPKPYPVCKNCLKTRRAKELGL</sequence>
<protein>
    <submittedName>
        <fullName evidence="1">Uncharacterized protein</fullName>
    </submittedName>
</protein>
<accession>A0A0F9RCP9</accession>
<name>A0A0F9RCP9_9ZZZZ</name>
<organism evidence="1">
    <name type="scientific">marine sediment metagenome</name>
    <dbReference type="NCBI Taxonomy" id="412755"/>
    <lineage>
        <taxon>unclassified sequences</taxon>
        <taxon>metagenomes</taxon>
        <taxon>ecological metagenomes</taxon>
    </lineage>
</organism>
<gene>
    <name evidence="1" type="ORF">LCGC14_0989860</name>
</gene>
<dbReference type="EMBL" id="LAZR01003751">
    <property type="protein sequence ID" value="KKN15053.1"/>
    <property type="molecule type" value="Genomic_DNA"/>
</dbReference>